<reference evidence="3 4" key="1">
    <citation type="journal article" date="2009" name="Stand. Genomic Sci.">
        <title>Complete genome sequence of Pirellula staleyi type strain (ATCC 27377).</title>
        <authorList>
            <person name="Clum A."/>
            <person name="Tindall B.J."/>
            <person name="Sikorski J."/>
            <person name="Ivanova N."/>
            <person name="Mavrommatis K."/>
            <person name="Lucas S."/>
            <person name="Glavina del Rio T."/>
            <person name="Nolan M."/>
            <person name="Chen F."/>
            <person name="Tice H."/>
            <person name="Pitluck S."/>
            <person name="Cheng J.F."/>
            <person name="Chertkov O."/>
            <person name="Brettin T."/>
            <person name="Han C."/>
            <person name="Detter J.C."/>
            <person name="Kuske C."/>
            <person name="Bruce D."/>
            <person name="Goodwin L."/>
            <person name="Ovchinikova G."/>
            <person name="Pati A."/>
            <person name="Mikhailova N."/>
            <person name="Chen A."/>
            <person name="Palaniappan K."/>
            <person name="Land M."/>
            <person name="Hauser L."/>
            <person name="Chang Y.J."/>
            <person name="Jeffries C.D."/>
            <person name="Chain P."/>
            <person name="Rohde M."/>
            <person name="Goker M."/>
            <person name="Bristow J."/>
            <person name="Eisen J.A."/>
            <person name="Markowitz V."/>
            <person name="Hugenholtz P."/>
            <person name="Kyrpides N.C."/>
            <person name="Klenk H.P."/>
            <person name="Lapidus A."/>
        </authorList>
    </citation>
    <scope>NUCLEOTIDE SEQUENCE [LARGE SCALE GENOMIC DNA]</scope>
    <source>
        <strain evidence="4">ATCC 27377 / DSM 6068 / ICPB 4128</strain>
    </source>
</reference>
<dbReference type="CDD" id="cd07814">
    <property type="entry name" value="SRPBCC_CalC_Aha1-like"/>
    <property type="match status" value="1"/>
</dbReference>
<dbReference type="InterPro" id="IPR013538">
    <property type="entry name" value="ASHA1/2-like_C"/>
</dbReference>
<organism evidence="3 4">
    <name type="scientific">Pirellula staleyi (strain ATCC 27377 / DSM 6068 / ICPB 4128)</name>
    <name type="common">Pirella staleyi</name>
    <dbReference type="NCBI Taxonomy" id="530564"/>
    <lineage>
        <taxon>Bacteria</taxon>
        <taxon>Pseudomonadati</taxon>
        <taxon>Planctomycetota</taxon>
        <taxon>Planctomycetia</taxon>
        <taxon>Pirellulales</taxon>
        <taxon>Pirellulaceae</taxon>
        <taxon>Pirellula</taxon>
    </lineage>
</organism>
<sequence>MTSQVEACTSHDFSASAERVYDAWLQPEQVRVWMSAALRSLGLPGEIVSIEIDPRVGGKFLFSDLRGEVEAKHWGTYLELDRPRKIVFTWIVDASGEADPSVVTLSIEPRDNGCRASIVHQMDVKWIEYVSRTEAGWARMLAQMGVLLG</sequence>
<proteinExistence type="inferred from homology"/>
<evidence type="ECO:0000313" key="3">
    <source>
        <dbReference type="EMBL" id="ADB16046.1"/>
    </source>
</evidence>
<dbReference type="Gene3D" id="3.30.530.20">
    <property type="match status" value="1"/>
</dbReference>
<dbReference type="InterPro" id="IPR023393">
    <property type="entry name" value="START-like_dom_sf"/>
</dbReference>
<dbReference type="HOGENOM" id="CLU_108923_7_1_0"/>
<dbReference type="KEGG" id="psl:Psta_1369"/>
<comment type="similarity">
    <text evidence="1">Belongs to the AHA1 family.</text>
</comment>
<feature type="domain" description="Activator of Hsp90 ATPase homologue 1/2-like C-terminal" evidence="2">
    <location>
        <begin position="15"/>
        <end position="148"/>
    </location>
</feature>
<gene>
    <name evidence="3" type="ordered locus">Psta_1369</name>
</gene>
<dbReference type="SUPFAM" id="SSF55961">
    <property type="entry name" value="Bet v1-like"/>
    <property type="match status" value="1"/>
</dbReference>
<accession>D2QWU2</accession>
<evidence type="ECO:0000256" key="1">
    <source>
        <dbReference type="ARBA" id="ARBA00006817"/>
    </source>
</evidence>
<dbReference type="EMBL" id="CP001848">
    <property type="protein sequence ID" value="ADB16046.1"/>
    <property type="molecule type" value="Genomic_DNA"/>
</dbReference>
<protein>
    <submittedName>
        <fullName evidence="3">Activator of Hsp90 ATPase 1 family protein</fullName>
    </submittedName>
</protein>
<dbReference type="Pfam" id="PF08327">
    <property type="entry name" value="AHSA1"/>
    <property type="match status" value="1"/>
</dbReference>
<dbReference type="AlphaFoldDB" id="D2QWU2"/>
<dbReference type="STRING" id="530564.Psta_1369"/>
<dbReference type="OrthoDB" id="190358at2"/>
<dbReference type="Proteomes" id="UP000001887">
    <property type="component" value="Chromosome"/>
</dbReference>
<evidence type="ECO:0000259" key="2">
    <source>
        <dbReference type="Pfam" id="PF08327"/>
    </source>
</evidence>
<keyword evidence="4" id="KW-1185">Reference proteome</keyword>
<name>D2QWU2_PIRSD</name>
<dbReference type="eggNOG" id="COG3832">
    <property type="taxonomic scope" value="Bacteria"/>
</dbReference>
<evidence type="ECO:0000313" key="4">
    <source>
        <dbReference type="Proteomes" id="UP000001887"/>
    </source>
</evidence>